<comment type="caution">
    <text evidence="2">The sequence shown here is derived from an EMBL/GenBank/DDBJ whole genome shotgun (WGS) entry which is preliminary data.</text>
</comment>
<gene>
    <name evidence="2" type="ORF">HCN08_16100</name>
</gene>
<name>A0ABX0ZQI8_9ACTN</name>
<protein>
    <submittedName>
        <fullName evidence="2">Uncharacterized protein</fullName>
    </submittedName>
</protein>
<dbReference type="Proteomes" id="UP000734511">
    <property type="component" value="Unassembled WGS sequence"/>
</dbReference>
<evidence type="ECO:0000313" key="3">
    <source>
        <dbReference type="Proteomes" id="UP000734511"/>
    </source>
</evidence>
<accession>A0ABX0ZQI8</accession>
<proteinExistence type="predicted"/>
<dbReference type="EMBL" id="JAATEJ010000011">
    <property type="protein sequence ID" value="NJP44906.1"/>
    <property type="molecule type" value="Genomic_DNA"/>
</dbReference>
<dbReference type="RefSeq" id="WP_167983767.1">
    <property type="nucleotide sequence ID" value="NZ_JAATEJ010000011.1"/>
</dbReference>
<evidence type="ECO:0000313" key="2">
    <source>
        <dbReference type="EMBL" id="NJP44906.1"/>
    </source>
</evidence>
<feature type="region of interest" description="Disordered" evidence="1">
    <location>
        <begin position="77"/>
        <end position="99"/>
    </location>
</feature>
<reference evidence="2 3" key="1">
    <citation type="submission" date="2020-03" db="EMBL/GenBank/DDBJ databases">
        <title>WGS of actinomycetes isolated from Thailand.</title>
        <authorList>
            <person name="Thawai C."/>
        </authorList>
    </citation>
    <scope>NUCLEOTIDE SEQUENCE [LARGE SCALE GENOMIC DNA]</scope>
    <source>
        <strain evidence="2 3">PRB2-1</strain>
    </source>
</reference>
<keyword evidence="3" id="KW-1185">Reference proteome</keyword>
<sequence>MPVPLPTATTRWRCTLCGNLTRFDVTRSSRVVEYVHLDLAGEPAVEETEVLAETLESVRCRWCNAVDRIELVDRPGAGAAAEGANGSAESATGSGSASG</sequence>
<evidence type="ECO:0000256" key="1">
    <source>
        <dbReference type="SAM" id="MobiDB-lite"/>
    </source>
</evidence>
<organism evidence="2 3">
    <name type="scientific">Actinacidiphila epipremni</name>
    <dbReference type="NCBI Taxonomy" id="2053013"/>
    <lineage>
        <taxon>Bacteria</taxon>
        <taxon>Bacillati</taxon>
        <taxon>Actinomycetota</taxon>
        <taxon>Actinomycetes</taxon>
        <taxon>Kitasatosporales</taxon>
        <taxon>Streptomycetaceae</taxon>
        <taxon>Actinacidiphila</taxon>
    </lineage>
</organism>